<dbReference type="InterPro" id="IPR027417">
    <property type="entry name" value="P-loop_NTPase"/>
</dbReference>
<dbReference type="PANTHER" id="PTHR46638:SF1">
    <property type="entry name" value="CORRINOID ADENOSYLTRANSFERASE"/>
    <property type="match status" value="1"/>
</dbReference>
<keyword evidence="1" id="KW-0808">Transferase</keyword>
<dbReference type="GO" id="GO:0008817">
    <property type="term" value="F:corrinoid adenosyltransferase activity"/>
    <property type="evidence" value="ECO:0007669"/>
    <property type="project" value="InterPro"/>
</dbReference>
<organism evidence="1 2">
    <name type="scientific">Blautia argi</name>
    <dbReference type="NCBI Taxonomy" id="1912897"/>
    <lineage>
        <taxon>Bacteria</taxon>
        <taxon>Bacillati</taxon>
        <taxon>Bacillota</taxon>
        <taxon>Clostridia</taxon>
        <taxon>Lachnospirales</taxon>
        <taxon>Lachnospiraceae</taxon>
        <taxon>Blautia</taxon>
    </lineage>
</organism>
<keyword evidence="2" id="KW-1185">Reference proteome</keyword>
<accession>A0A2Z4U8R4</accession>
<dbReference type="PIRSF" id="PIRSF015617">
    <property type="entry name" value="Adensltrnsf_CobA"/>
    <property type="match status" value="1"/>
</dbReference>
<dbReference type="EMBL" id="CP030280">
    <property type="protein sequence ID" value="AWY97403.1"/>
    <property type="molecule type" value="Genomic_DNA"/>
</dbReference>
<dbReference type="GO" id="GO:0005524">
    <property type="term" value="F:ATP binding"/>
    <property type="evidence" value="ECO:0007669"/>
    <property type="project" value="InterPro"/>
</dbReference>
<reference evidence="2" key="1">
    <citation type="submission" date="2018-06" db="EMBL/GenBank/DDBJ databases">
        <title>Description of Blautia argi sp. nov., a new anaerobic isolated from dog feces.</title>
        <authorList>
            <person name="Chang Y.-H."/>
            <person name="Paek J."/>
            <person name="Shin Y."/>
        </authorList>
    </citation>
    <scope>NUCLEOTIDE SEQUENCE [LARGE SCALE GENOMIC DNA]</scope>
    <source>
        <strain evidence="2">KCTC 15426</strain>
    </source>
</reference>
<gene>
    <name evidence="1" type="ORF">DQQ01_03715</name>
</gene>
<dbReference type="PANTHER" id="PTHR46638">
    <property type="entry name" value="CORRINOID ADENOSYLTRANSFERASE"/>
    <property type="match status" value="1"/>
</dbReference>
<dbReference type="SUPFAM" id="SSF52540">
    <property type="entry name" value="P-loop containing nucleoside triphosphate hydrolases"/>
    <property type="match status" value="1"/>
</dbReference>
<evidence type="ECO:0000313" key="2">
    <source>
        <dbReference type="Proteomes" id="UP000250003"/>
    </source>
</evidence>
<dbReference type="GO" id="GO:0009236">
    <property type="term" value="P:cobalamin biosynthetic process"/>
    <property type="evidence" value="ECO:0007669"/>
    <property type="project" value="InterPro"/>
</dbReference>
<proteinExistence type="predicted"/>
<dbReference type="Pfam" id="PF02572">
    <property type="entry name" value="CobA_CobO_BtuR"/>
    <property type="match status" value="1"/>
</dbReference>
<dbReference type="Proteomes" id="UP000250003">
    <property type="component" value="Chromosome"/>
</dbReference>
<dbReference type="Gene3D" id="3.40.50.300">
    <property type="entry name" value="P-loop containing nucleotide triphosphate hydrolases"/>
    <property type="match status" value="1"/>
</dbReference>
<sequence>MYEEKGLTQIYCGPGKGKTSVAIGQAIRAVGYGKRAIVIQFLKGRETSRLDYLSSMEPDVRLFRFEKKDKYYEDLTEEEKKEENENIRNGLNFAKKVLLTQESDMLILDEILGVQEFGIITEEEVISLIREKDDETELILTGNVVSEGVKNAADRVVSLEIVK</sequence>
<evidence type="ECO:0000313" key="1">
    <source>
        <dbReference type="EMBL" id="AWY97403.1"/>
    </source>
</evidence>
<dbReference type="AlphaFoldDB" id="A0A2Z4U8R4"/>
<dbReference type="InterPro" id="IPR003724">
    <property type="entry name" value="CblAdoTrfase_CobA"/>
</dbReference>
<name>A0A2Z4U8R4_9FIRM</name>
<protein>
    <submittedName>
        <fullName evidence="1">Cob(I)yrinic acid a c-diamide adenosyltransferase</fullName>
    </submittedName>
</protein>
<dbReference type="OrthoDB" id="9810309at2"/>
<dbReference type="KEGG" id="blau:DQQ01_03715"/>
<dbReference type="RefSeq" id="WP_111918509.1">
    <property type="nucleotide sequence ID" value="NZ_CAUWHR010000005.1"/>
</dbReference>